<dbReference type="InterPro" id="IPR036241">
    <property type="entry name" value="NSFL1C_SEP_dom_sf"/>
</dbReference>
<dbReference type="PANTHER" id="PTHR23333:SF43">
    <property type="entry name" value="PLANT UBX DOMAIN-CONTAINING PROTEIN 5-RELATED"/>
    <property type="match status" value="1"/>
</dbReference>
<dbReference type="Pfam" id="PF08059">
    <property type="entry name" value="SEP"/>
    <property type="match status" value="1"/>
</dbReference>
<gene>
    <name evidence="5" type="ORF">ERUC_LOCUS14294</name>
</gene>
<reference evidence="5 6" key="1">
    <citation type="submission" date="2022-03" db="EMBL/GenBank/DDBJ databases">
        <authorList>
            <person name="Macdonald S."/>
            <person name="Ahmed S."/>
            <person name="Newling K."/>
        </authorList>
    </citation>
    <scope>NUCLEOTIDE SEQUENCE [LARGE SCALE GENOMIC DNA]</scope>
</reference>
<evidence type="ECO:0000259" key="3">
    <source>
        <dbReference type="PROSITE" id="PS50033"/>
    </source>
</evidence>
<dbReference type="PANTHER" id="PTHR23333">
    <property type="entry name" value="UBX DOMAIN CONTAINING PROTEIN"/>
    <property type="match status" value="1"/>
</dbReference>
<dbReference type="PROSITE" id="PS51399">
    <property type="entry name" value="SEP"/>
    <property type="match status" value="1"/>
</dbReference>
<accession>A0ABC8JQL5</accession>
<comment type="caution">
    <text evidence="5">The sequence shown here is derived from an EMBL/GenBank/DDBJ whole genome shotgun (WGS) entry which is preliminary data.</text>
</comment>
<organism evidence="5 6">
    <name type="scientific">Eruca vesicaria subsp. sativa</name>
    <name type="common">Garden rocket</name>
    <name type="synonym">Eruca sativa</name>
    <dbReference type="NCBI Taxonomy" id="29727"/>
    <lineage>
        <taxon>Eukaryota</taxon>
        <taxon>Viridiplantae</taxon>
        <taxon>Streptophyta</taxon>
        <taxon>Embryophyta</taxon>
        <taxon>Tracheophyta</taxon>
        <taxon>Spermatophyta</taxon>
        <taxon>Magnoliopsida</taxon>
        <taxon>eudicotyledons</taxon>
        <taxon>Gunneridae</taxon>
        <taxon>Pentapetalae</taxon>
        <taxon>rosids</taxon>
        <taxon>malvids</taxon>
        <taxon>Brassicales</taxon>
        <taxon>Brassicaceae</taxon>
        <taxon>Brassiceae</taxon>
        <taxon>Eruca</taxon>
    </lineage>
</organism>
<feature type="region of interest" description="Disordered" evidence="2">
    <location>
        <begin position="96"/>
        <end position="139"/>
    </location>
</feature>
<dbReference type="EMBL" id="CAKOAT010133932">
    <property type="protein sequence ID" value="CAH8337277.1"/>
    <property type="molecule type" value="Genomic_DNA"/>
</dbReference>
<protein>
    <submittedName>
        <fullName evidence="5">Uncharacterized protein</fullName>
    </submittedName>
</protein>
<evidence type="ECO:0000256" key="1">
    <source>
        <dbReference type="ARBA" id="ARBA00022786"/>
    </source>
</evidence>
<feature type="domain" description="SEP" evidence="4">
    <location>
        <begin position="157"/>
        <end position="223"/>
    </location>
</feature>
<dbReference type="InterPro" id="IPR001012">
    <property type="entry name" value="UBX_dom"/>
</dbReference>
<feature type="region of interest" description="Disordered" evidence="2">
    <location>
        <begin position="219"/>
        <end position="262"/>
    </location>
</feature>
<feature type="compositionally biased region" description="Polar residues" evidence="2">
    <location>
        <begin position="240"/>
        <end position="262"/>
    </location>
</feature>
<dbReference type="InterPro" id="IPR029071">
    <property type="entry name" value="Ubiquitin-like_domsf"/>
</dbReference>
<dbReference type="InterPro" id="IPR012989">
    <property type="entry name" value="SEP_domain"/>
</dbReference>
<dbReference type="Pfam" id="PF00789">
    <property type="entry name" value="UBX"/>
    <property type="match status" value="1"/>
</dbReference>
<evidence type="ECO:0000313" key="5">
    <source>
        <dbReference type="EMBL" id="CAH8337277.1"/>
    </source>
</evidence>
<dbReference type="AlphaFoldDB" id="A0ABC8JQL5"/>
<evidence type="ECO:0000256" key="2">
    <source>
        <dbReference type="SAM" id="MobiDB-lite"/>
    </source>
</evidence>
<dbReference type="CDD" id="cd01770">
    <property type="entry name" value="UBX_UBXN2"/>
    <property type="match status" value="1"/>
</dbReference>
<dbReference type="Gene3D" id="3.30.420.210">
    <property type="entry name" value="SEP domain"/>
    <property type="match status" value="1"/>
</dbReference>
<dbReference type="Proteomes" id="UP001642260">
    <property type="component" value="Unassembled WGS sequence"/>
</dbReference>
<evidence type="ECO:0000259" key="4">
    <source>
        <dbReference type="PROSITE" id="PS51399"/>
    </source>
</evidence>
<dbReference type="Gene3D" id="3.10.20.90">
    <property type="entry name" value="Phosphatidylinositol 3-kinase Catalytic Subunit, Chain A, domain 1"/>
    <property type="match status" value="1"/>
</dbReference>
<feature type="compositionally biased region" description="Basic and acidic residues" evidence="2">
    <location>
        <begin position="219"/>
        <end position="228"/>
    </location>
</feature>
<dbReference type="SUPFAM" id="SSF102848">
    <property type="entry name" value="NSFL1 (p97 ATPase) cofactor p47, SEP domain"/>
    <property type="match status" value="1"/>
</dbReference>
<dbReference type="FunFam" id="3.10.20.90:FF:000179">
    <property type="entry name" value="Plant UBX domain-containing protein 4"/>
    <property type="match status" value="1"/>
</dbReference>
<proteinExistence type="predicted"/>
<evidence type="ECO:0000313" key="6">
    <source>
        <dbReference type="Proteomes" id="UP001642260"/>
    </source>
</evidence>
<dbReference type="SMART" id="SM00166">
    <property type="entry name" value="UBX"/>
    <property type="match status" value="1"/>
</dbReference>
<feature type="domain" description="UBX" evidence="3">
    <location>
        <begin position="271"/>
        <end position="349"/>
    </location>
</feature>
<name>A0ABC8JQL5_ERUVS</name>
<sequence length="351" mass="39133">MDDDRKPPPTMEEIHEFMITHFLSKTESSTREVARHFLEAREWHIDASVSDFNDAVASTVASSAATTRRNVTNPRDGEDRVDPRVLAARTLSSILHPRVSSPPPIRLRSPRSPPSRARNPFSDDSDEQDQQDAAIPSSSRRLKFRSISEILSVTPELVPITVTVWRNGFTLDTNNRLNTLDDPANASALRFFESLESPRTFDSKDGKQRFVIKLIRRQREDFPPEESPKPFQGVGRTLSEPDSVSTDPPPASSDSLTTEPTPSSVAMEIDLTAPTTLIPVILADGTRIVSRFNTHHTIRDVRNFIDAATPGASSRDYQLIIMGFPPKTLTDLDQTIDQAGISNSLLTQKFY</sequence>
<dbReference type="SMART" id="SM00553">
    <property type="entry name" value="SEP"/>
    <property type="match status" value="1"/>
</dbReference>
<keyword evidence="1" id="KW-0833">Ubl conjugation pathway</keyword>
<dbReference type="SUPFAM" id="SSF54236">
    <property type="entry name" value="Ubiquitin-like"/>
    <property type="match status" value="1"/>
</dbReference>
<keyword evidence="6" id="KW-1185">Reference proteome</keyword>
<dbReference type="PROSITE" id="PS50033">
    <property type="entry name" value="UBX"/>
    <property type="match status" value="1"/>
</dbReference>